<dbReference type="KEGG" id="mno:Mnod_0860"/>
<sequence length="437" mass="47728">MLHRFAFAPLLLLGWLPAHAAEYRLGPQDKVRLIVFEWRASRAETYSWAALNTEFTIGASGQLSLPLVGNIDAEGMTPEQLGNAVSEQLQKRLGLVERPVAAAEVSRYRPFYITGDVANPGEFPFRPGLTVLQAVAIAGGAYRPLGATAAGLERDATLARGDLRVMRAEQVSLTAKQARLKAEADDQARIDFPKDLLNPIAAPEAGDAVREEQLIFESRRNSVSSKIENLTQGKVLLDKEVAALNAKDAGLERQLTLALSERDNVRALASKGLAIGTRQLTTEQTVAQMETARLDIGIARVRAEQERARLERNILELRDQRRAEILIELRQVEAKLNELRERIVTADRLAFNAEVSGPEAEEATRESTANLQFKIVRAEAAGAATRDASDSTPLEPGDIVQVRRRRAPLTRASQPMASQNLAPRSGSARAIADAATQ</sequence>
<accession>B8IGI4</accession>
<dbReference type="RefSeq" id="WP_015927588.1">
    <property type="nucleotide sequence ID" value="NC_011894.1"/>
</dbReference>
<feature type="compositionally biased region" description="Polar residues" evidence="3">
    <location>
        <begin position="411"/>
        <end position="422"/>
    </location>
</feature>
<dbReference type="HOGENOM" id="CLU_037300_1_0_5"/>
<dbReference type="OrthoDB" id="9798876at2"/>
<reference evidence="8 9" key="1">
    <citation type="submission" date="2009-01" db="EMBL/GenBank/DDBJ databases">
        <title>Complete sequence of chromosome of Methylobacterium nodulans ORS 2060.</title>
        <authorList>
            <consortium name="US DOE Joint Genome Institute"/>
            <person name="Lucas S."/>
            <person name="Copeland A."/>
            <person name="Lapidus A."/>
            <person name="Glavina del Rio T."/>
            <person name="Dalin E."/>
            <person name="Tice H."/>
            <person name="Bruce D."/>
            <person name="Goodwin L."/>
            <person name="Pitluck S."/>
            <person name="Sims D."/>
            <person name="Brettin T."/>
            <person name="Detter J.C."/>
            <person name="Han C."/>
            <person name="Larimer F."/>
            <person name="Land M."/>
            <person name="Hauser L."/>
            <person name="Kyrpides N."/>
            <person name="Ivanova N."/>
            <person name="Marx C.J."/>
            <person name="Richardson P."/>
        </authorList>
    </citation>
    <scope>NUCLEOTIDE SEQUENCE [LARGE SCALE GENOMIC DNA]</scope>
    <source>
        <strain evidence="9">LMG 21967 / CNCM I-2342 / ORS 2060</strain>
    </source>
</reference>
<name>B8IGI4_METNO</name>
<feature type="signal peptide" evidence="4">
    <location>
        <begin position="1"/>
        <end position="20"/>
    </location>
</feature>
<dbReference type="eggNOG" id="COG0845">
    <property type="taxonomic scope" value="Bacteria"/>
</dbReference>
<dbReference type="Pfam" id="PF02563">
    <property type="entry name" value="Poly_export"/>
    <property type="match status" value="1"/>
</dbReference>
<feature type="chain" id="PRO_5002874357" evidence="4">
    <location>
        <begin position="21"/>
        <end position="437"/>
    </location>
</feature>
<dbReference type="PANTHER" id="PTHR33619:SF3">
    <property type="entry name" value="POLYSACCHARIDE EXPORT PROTEIN GFCE-RELATED"/>
    <property type="match status" value="1"/>
</dbReference>
<dbReference type="GO" id="GO:0015159">
    <property type="term" value="F:polysaccharide transmembrane transporter activity"/>
    <property type="evidence" value="ECO:0007669"/>
    <property type="project" value="InterPro"/>
</dbReference>
<evidence type="ECO:0000256" key="1">
    <source>
        <dbReference type="ARBA" id="ARBA00022729"/>
    </source>
</evidence>
<feature type="domain" description="AprE-like long alpha-helical hairpin" evidence="7">
    <location>
        <begin position="159"/>
        <end position="346"/>
    </location>
</feature>
<feature type="domain" description="Polysaccharide export protein N-terminal" evidence="5">
    <location>
        <begin position="19"/>
        <end position="100"/>
    </location>
</feature>
<protein>
    <submittedName>
        <fullName evidence="8">Polysaccharide export protein</fullName>
    </submittedName>
</protein>
<dbReference type="InterPro" id="IPR003715">
    <property type="entry name" value="Poly_export_N"/>
</dbReference>
<dbReference type="Pfam" id="PF25994">
    <property type="entry name" value="HH_AprE"/>
    <property type="match status" value="1"/>
</dbReference>
<organism evidence="8 9">
    <name type="scientific">Methylobacterium nodulans (strain LMG 21967 / CNCM I-2342 / ORS 2060)</name>
    <dbReference type="NCBI Taxonomy" id="460265"/>
    <lineage>
        <taxon>Bacteria</taxon>
        <taxon>Pseudomonadati</taxon>
        <taxon>Pseudomonadota</taxon>
        <taxon>Alphaproteobacteria</taxon>
        <taxon>Hyphomicrobiales</taxon>
        <taxon>Methylobacteriaceae</taxon>
        <taxon>Methylobacterium</taxon>
    </lineage>
</organism>
<feature type="domain" description="Soluble ligand binding" evidence="6">
    <location>
        <begin position="111"/>
        <end position="144"/>
    </location>
</feature>
<keyword evidence="9" id="KW-1185">Reference proteome</keyword>
<evidence type="ECO:0000259" key="7">
    <source>
        <dbReference type="Pfam" id="PF25994"/>
    </source>
</evidence>
<keyword evidence="2" id="KW-0175">Coiled coil</keyword>
<feature type="coiled-coil region" evidence="2">
    <location>
        <begin position="298"/>
        <end position="349"/>
    </location>
</feature>
<evidence type="ECO:0000259" key="5">
    <source>
        <dbReference type="Pfam" id="PF02563"/>
    </source>
</evidence>
<dbReference type="eggNOG" id="COG1596">
    <property type="taxonomic scope" value="Bacteria"/>
</dbReference>
<evidence type="ECO:0000259" key="6">
    <source>
        <dbReference type="Pfam" id="PF10531"/>
    </source>
</evidence>
<evidence type="ECO:0000256" key="3">
    <source>
        <dbReference type="SAM" id="MobiDB-lite"/>
    </source>
</evidence>
<dbReference type="EMBL" id="CP001349">
    <property type="protein sequence ID" value="ACL55884.1"/>
    <property type="molecule type" value="Genomic_DNA"/>
</dbReference>
<evidence type="ECO:0000256" key="2">
    <source>
        <dbReference type="SAM" id="Coils"/>
    </source>
</evidence>
<evidence type="ECO:0000313" key="9">
    <source>
        <dbReference type="Proteomes" id="UP000008207"/>
    </source>
</evidence>
<dbReference type="PANTHER" id="PTHR33619">
    <property type="entry name" value="POLYSACCHARIDE EXPORT PROTEIN GFCE-RELATED"/>
    <property type="match status" value="1"/>
</dbReference>
<dbReference type="Gene3D" id="3.30.1950.10">
    <property type="entry name" value="wza like domain"/>
    <property type="match status" value="1"/>
</dbReference>
<dbReference type="AlphaFoldDB" id="B8IGI4"/>
<dbReference type="Pfam" id="PF10531">
    <property type="entry name" value="SLBB"/>
    <property type="match status" value="1"/>
</dbReference>
<gene>
    <name evidence="8" type="ordered locus">Mnod_0860</name>
</gene>
<proteinExistence type="predicted"/>
<dbReference type="Gene3D" id="3.10.560.10">
    <property type="entry name" value="Outer membrane lipoprotein wza domain like"/>
    <property type="match status" value="1"/>
</dbReference>
<evidence type="ECO:0000313" key="8">
    <source>
        <dbReference type="EMBL" id="ACL55884.1"/>
    </source>
</evidence>
<dbReference type="Proteomes" id="UP000008207">
    <property type="component" value="Chromosome"/>
</dbReference>
<dbReference type="InterPro" id="IPR049712">
    <property type="entry name" value="Poly_export"/>
</dbReference>
<evidence type="ECO:0000256" key="4">
    <source>
        <dbReference type="SAM" id="SignalP"/>
    </source>
</evidence>
<keyword evidence="1 4" id="KW-0732">Signal</keyword>
<dbReference type="InterPro" id="IPR019554">
    <property type="entry name" value="Soluble_ligand-bd"/>
</dbReference>
<dbReference type="InterPro" id="IPR058781">
    <property type="entry name" value="HH_AprE-like"/>
</dbReference>
<dbReference type="STRING" id="460265.Mnod_0860"/>
<feature type="region of interest" description="Disordered" evidence="3">
    <location>
        <begin position="384"/>
        <end position="437"/>
    </location>
</feature>